<proteinExistence type="predicted"/>
<name>A0A2P2NBN8_RHIMU</name>
<feature type="compositionally biased region" description="Basic and acidic residues" evidence="1">
    <location>
        <begin position="32"/>
        <end position="56"/>
    </location>
</feature>
<feature type="region of interest" description="Disordered" evidence="1">
    <location>
        <begin position="29"/>
        <end position="63"/>
    </location>
</feature>
<evidence type="ECO:0000313" key="3">
    <source>
        <dbReference type="EMBL" id="MBX39906.1"/>
    </source>
</evidence>
<organism evidence="3">
    <name type="scientific">Rhizophora mucronata</name>
    <name type="common">Asiatic mangrove</name>
    <dbReference type="NCBI Taxonomy" id="61149"/>
    <lineage>
        <taxon>Eukaryota</taxon>
        <taxon>Viridiplantae</taxon>
        <taxon>Streptophyta</taxon>
        <taxon>Embryophyta</taxon>
        <taxon>Tracheophyta</taxon>
        <taxon>Spermatophyta</taxon>
        <taxon>Magnoliopsida</taxon>
        <taxon>eudicotyledons</taxon>
        <taxon>Gunneridae</taxon>
        <taxon>Pentapetalae</taxon>
        <taxon>rosids</taxon>
        <taxon>fabids</taxon>
        <taxon>Malpighiales</taxon>
        <taxon>Rhizophoraceae</taxon>
        <taxon>Rhizophora</taxon>
    </lineage>
</organism>
<evidence type="ECO:0000256" key="1">
    <source>
        <dbReference type="SAM" id="MobiDB-lite"/>
    </source>
</evidence>
<protein>
    <submittedName>
        <fullName evidence="3">Uncharacterized protein</fullName>
    </submittedName>
</protein>
<feature type="chain" id="PRO_5015112757" evidence="2">
    <location>
        <begin position="27"/>
        <end position="63"/>
    </location>
</feature>
<accession>A0A2P2NBN8</accession>
<keyword evidence="2" id="KW-0732">Signal</keyword>
<feature type="signal peptide" evidence="2">
    <location>
        <begin position="1"/>
        <end position="26"/>
    </location>
</feature>
<sequence>MAKLSGAFFYALLVILLLGLDGCTSGSPFPVEGRKLKQTHEGRDLDHPRGSPERPRAPGGHIP</sequence>
<dbReference type="EMBL" id="GGEC01059422">
    <property type="protein sequence ID" value="MBX39906.1"/>
    <property type="molecule type" value="Transcribed_RNA"/>
</dbReference>
<reference evidence="3" key="1">
    <citation type="submission" date="2018-02" db="EMBL/GenBank/DDBJ databases">
        <title>Rhizophora mucronata_Transcriptome.</title>
        <authorList>
            <person name="Meera S.P."/>
            <person name="Sreeshan A."/>
            <person name="Augustine A."/>
        </authorList>
    </citation>
    <scope>NUCLEOTIDE SEQUENCE</scope>
    <source>
        <tissue evidence="3">Leaf</tissue>
    </source>
</reference>
<evidence type="ECO:0000256" key="2">
    <source>
        <dbReference type="SAM" id="SignalP"/>
    </source>
</evidence>
<dbReference type="AlphaFoldDB" id="A0A2P2NBN8"/>